<keyword evidence="4" id="KW-0378">Hydrolase</keyword>
<keyword evidence="4" id="KW-0347">Helicase</keyword>
<comment type="caution">
    <text evidence="4">The sequence shown here is derived from an EMBL/GenBank/DDBJ whole genome shotgun (WGS) entry which is preliminary data.</text>
</comment>
<sequence length="150" mass="16645">MRDSVKVSETTTSEQTKAIQGAMDHKICIITGGAGVGKTTVISEIVKNLNIRGLRYRLLSFTGKAVSRLKEVTGSNKCSTIHRFLNKSRAETDVIIIDEASMVTDALMHQLFDTCRINRIVLVGDPNQLEPIGWGKFFKELVKSETIPCY</sequence>
<evidence type="ECO:0000256" key="1">
    <source>
        <dbReference type="ARBA" id="ARBA00022741"/>
    </source>
</evidence>
<evidence type="ECO:0000313" key="4">
    <source>
        <dbReference type="EMBL" id="EQD27309.1"/>
    </source>
</evidence>
<reference evidence="4" key="1">
    <citation type="submission" date="2013-08" db="EMBL/GenBank/DDBJ databases">
        <authorList>
            <person name="Mendez C."/>
            <person name="Richter M."/>
            <person name="Ferrer M."/>
            <person name="Sanchez J."/>
        </authorList>
    </citation>
    <scope>NUCLEOTIDE SEQUENCE</scope>
</reference>
<feature type="non-terminal residue" evidence="4">
    <location>
        <position position="150"/>
    </location>
</feature>
<keyword evidence="1" id="KW-0547">Nucleotide-binding</keyword>
<dbReference type="EMBL" id="AUZY01012897">
    <property type="protein sequence ID" value="EQD27309.1"/>
    <property type="molecule type" value="Genomic_DNA"/>
</dbReference>
<evidence type="ECO:0000256" key="2">
    <source>
        <dbReference type="ARBA" id="ARBA00022840"/>
    </source>
</evidence>
<dbReference type="GO" id="GO:0005524">
    <property type="term" value="F:ATP binding"/>
    <property type="evidence" value="ECO:0007669"/>
    <property type="project" value="UniProtKB-KW"/>
</dbReference>
<protein>
    <submittedName>
        <fullName evidence="4">ATP-dependent RecD/TraA family DNA helicase</fullName>
    </submittedName>
</protein>
<keyword evidence="2" id="KW-0067">ATP-binding</keyword>
<dbReference type="PANTHER" id="PTHR43788:SF6">
    <property type="entry name" value="DNA HELICASE B"/>
    <property type="match status" value="1"/>
</dbReference>
<feature type="domain" description="AAA+ ATPase" evidence="3">
    <location>
        <begin position="24"/>
        <end position="133"/>
    </location>
</feature>
<reference evidence="4" key="2">
    <citation type="journal article" date="2014" name="ISME J.">
        <title>Microbial stratification in low pH oxic and suboxic macroscopic growths along an acid mine drainage.</title>
        <authorList>
            <person name="Mendez-Garcia C."/>
            <person name="Mesa V."/>
            <person name="Sprenger R.R."/>
            <person name="Richter M."/>
            <person name="Diez M.S."/>
            <person name="Solano J."/>
            <person name="Bargiela R."/>
            <person name="Golyshina O.V."/>
            <person name="Manteca A."/>
            <person name="Ramos J.L."/>
            <person name="Gallego J.R."/>
            <person name="Llorente I."/>
            <person name="Martins Dos Santos V.A."/>
            <person name="Jensen O.N."/>
            <person name="Pelaez A.I."/>
            <person name="Sanchez J."/>
            <person name="Ferrer M."/>
        </authorList>
    </citation>
    <scope>NUCLEOTIDE SEQUENCE</scope>
</reference>
<dbReference type="InterPro" id="IPR050534">
    <property type="entry name" value="Coronavir_polyprotein_1ab"/>
</dbReference>
<dbReference type="SUPFAM" id="SSF52540">
    <property type="entry name" value="P-loop containing nucleoside triphosphate hydrolases"/>
    <property type="match status" value="1"/>
</dbReference>
<dbReference type="InterPro" id="IPR003593">
    <property type="entry name" value="AAA+_ATPase"/>
</dbReference>
<accession>T0ZEL9</accession>
<name>T0ZEL9_9ZZZZ</name>
<dbReference type="InterPro" id="IPR027417">
    <property type="entry name" value="P-loop_NTPase"/>
</dbReference>
<dbReference type="AlphaFoldDB" id="T0ZEL9"/>
<dbReference type="GO" id="GO:0003678">
    <property type="term" value="F:DNA helicase activity"/>
    <property type="evidence" value="ECO:0007669"/>
    <property type="project" value="UniProtKB-ARBA"/>
</dbReference>
<evidence type="ECO:0000259" key="3">
    <source>
        <dbReference type="SMART" id="SM00382"/>
    </source>
</evidence>
<dbReference type="CDD" id="cd17933">
    <property type="entry name" value="DEXSc_RecD-like"/>
    <property type="match status" value="1"/>
</dbReference>
<proteinExistence type="predicted"/>
<organism evidence="4">
    <name type="scientific">mine drainage metagenome</name>
    <dbReference type="NCBI Taxonomy" id="410659"/>
    <lineage>
        <taxon>unclassified sequences</taxon>
        <taxon>metagenomes</taxon>
        <taxon>ecological metagenomes</taxon>
    </lineage>
</organism>
<dbReference type="Pfam" id="PF13604">
    <property type="entry name" value="AAA_30"/>
    <property type="match status" value="1"/>
</dbReference>
<gene>
    <name evidence="4" type="ORF">B1B_19200</name>
</gene>
<dbReference type="SMART" id="SM00382">
    <property type="entry name" value="AAA"/>
    <property type="match status" value="1"/>
</dbReference>
<dbReference type="Gene3D" id="3.40.50.300">
    <property type="entry name" value="P-loop containing nucleotide triphosphate hydrolases"/>
    <property type="match status" value="1"/>
</dbReference>
<dbReference type="PANTHER" id="PTHR43788">
    <property type="entry name" value="DNA2/NAM7 HELICASE FAMILY MEMBER"/>
    <property type="match status" value="1"/>
</dbReference>